<keyword evidence="9" id="KW-0443">Lipid metabolism</keyword>
<accession>A0A2S4HCH8</accession>
<comment type="similarity">
    <text evidence="2">In the central section; belongs to the 3-hydroxyacyl-CoA dehydrogenase family.</text>
</comment>
<feature type="domain" description="3-hydroxyacyl-CoA dehydrogenase C-terminal" evidence="13">
    <location>
        <begin position="626"/>
        <end position="702"/>
    </location>
</feature>
<dbReference type="FunFam" id="3.40.50.720:FF:000009">
    <property type="entry name" value="Fatty oxidation complex, alpha subunit"/>
    <property type="match status" value="1"/>
</dbReference>
<dbReference type="InterPro" id="IPR008927">
    <property type="entry name" value="6-PGluconate_DH-like_C_sf"/>
</dbReference>
<evidence type="ECO:0000313" key="16">
    <source>
        <dbReference type="Proteomes" id="UP000237222"/>
    </source>
</evidence>
<dbReference type="Proteomes" id="UP000237222">
    <property type="component" value="Unassembled WGS sequence"/>
</dbReference>
<dbReference type="Pfam" id="PF00378">
    <property type="entry name" value="ECH_1"/>
    <property type="match status" value="1"/>
</dbReference>
<evidence type="ECO:0000256" key="3">
    <source>
        <dbReference type="ARBA" id="ARBA00008750"/>
    </source>
</evidence>
<dbReference type="PROSITE" id="PS00067">
    <property type="entry name" value="3HCDH"/>
    <property type="match status" value="1"/>
</dbReference>
<keyword evidence="15" id="KW-0413">Isomerase</keyword>
<dbReference type="InterPro" id="IPR050136">
    <property type="entry name" value="FA_oxidation_alpha_subunit"/>
</dbReference>
<feature type="domain" description="3-hydroxyacyl-CoA dehydrogenase NAD binding" evidence="14">
    <location>
        <begin position="312"/>
        <end position="491"/>
    </location>
</feature>
<comment type="caution">
    <text evidence="15">The sequence shown here is derived from an EMBL/GenBank/DDBJ whole genome shotgun (WGS) entry which is preliminary data.</text>
</comment>
<feature type="domain" description="3-hydroxyacyl-CoA dehydrogenase C-terminal" evidence="13">
    <location>
        <begin position="493"/>
        <end position="588"/>
    </location>
</feature>
<dbReference type="EC" id="4.2.1.17" evidence="4"/>
<evidence type="ECO:0000256" key="5">
    <source>
        <dbReference type="ARBA" id="ARBA00022832"/>
    </source>
</evidence>
<evidence type="ECO:0000256" key="1">
    <source>
        <dbReference type="ARBA" id="ARBA00005005"/>
    </source>
</evidence>
<keyword evidence="10 15" id="KW-0456">Lyase</keyword>
<evidence type="ECO:0000256" key="9">
    <source>
        <dbReference type="ARBA" id="ARBA00023098"/>
    </source>
</evidence>
<evidence type="ECO:0000256" key="6">
    <source>
        <dbReference type="ARBA" id="ARBA00022963"/>
    </source>
</evidence>
<evidence type="ECO:0000256" key="8">
    <source>
        <dbReference type="ARBA" id="ARBA00023027"/>
    </source>
</evidence>
<dbReference type="Gene3D" id="1.10.1040.50">
    <property type="match status" value="1"/>
</dbReference>
<keyword evidence="8" id="KW-0520">NAD</keyword>
<dbReference type="GO" id="GO:0016853">
    <property type="term" value="F:isomerase activity"/>
    <property type="evidence" value="ECO:0007669"/>
    <property type="project" value="UniProtKB-KW"/>
</dbReference>
<evidence type="ECO:0000256" key="10">
    <source>
        <dbReference type="ARBA" id="ARBA00023239"/>
    </source>
</evidence>
<dbReference type="InterPro" id="IPR006180">
    <property type="entry name" value="3-OHacyl-CoA_DH_CS"/>
</dbReference>
<reference evidence="15" key="1">
    <citation type="submission" date="2018-01" db="EMBL/GenBank/DDBJ databases">
        <authorList>
            <person name="Yu X.-D."/>
        </authorList>
    </citation>
    <scope>NUCLEOTIDE SEQUENCE</scope>
    <source>
        <strain evidence="15">ZX-21</strain>
    </source>
</reference>
<evidence type="ECO:0000313" key="15">
    <source>
        <dbReference type="EMBL" id="POP51670.1"/>
    </source>
</evidence>
<keyword evidence="6" id="KW-0442">Lipid degradation</keyword>
<dbReference type="Pfam" id="PF02737">
    <property type="entry name" value="3HCDH_N"/>
    <property type="match status" value="1"/>
</dbReference>
<dbReference type="InterPro" id="IPR001753">
    <property type="entry name" value="Enoyl-CoA_hydra/iso"/>
</dbReference>
<name>A0A2S4HCH8_9GAMM</name>
<dbReference type="InterPro" id="IPR006108">
    <property type="entry name" value="3HC_DH_C"/>
</dbReference>
<comment type="similarity">
    <text evidence="3">In the N-terminal section; belongs to the enoyl-CoA hydratase/isomerase family.</text>
</comment>
<proteinExistence type="inferred from homology"/>
<protein>
    <recommendedName>
        <fullName evidence="4">enoyl-CoA hydratase</fullName>
        <ecNumber evidence="4">4.2.1.17</ecNumber>
    </recommendedName>
</protein>
<dbReference type="EMBL" id="PQGG01000036">
    <property type="protein sequence ID" value="POP51670.1"/>
    <property type="molecule type" value="Genomic_DNA"/>
</dbReference>
<dbReference type="InterPro" id="IPR029045">
    <property type="entry name" value="ClpP/crotonase-like_dom_sf"/>
</dbReference>
<evidence type="ECO:0000259" key="14">
    <source>
        <dbReference type="Pfam" id="PF02737"/>
    </source>
</evidence>
<dbReference type="PANTHER" id="PTHR43612:SF3">
    <property type="entry name" value="TRIFUNCTIONAL ENZYME SUBUNIT ALPHA, MITOCHONDRIAL"/>
    <property type="match status" value="1"/>
</dbReference>
<gene>
    <name evidence="15" type="primary">fadB</name>
    <name evidence="15" type="ORF">C0068_16070</name>
</gene>
<comment type="catalytic activity">
    <reaction evidence="12">
        <text>a (3S)-3-hydroxyacyl-CoA + NAD(+) = a 3-oxoacyl-CoA + NADH + H(+)</text>
        <dbReference type="Rhea" id="RHEA:22432"/>
        <dbReference type="ChEBI" id="CHEBI:15378"/>
        <dbReference type="ChEBI" id="CHEBI:57318"/>
        <dbReference type="ChEBI" id="CHEBI:57540"/>
        <dbReference type="ChEBI" id="CHEBI:57945"/>
        <dbReference type="ChEBI" id="CHEBI:90726"/>
        <dbReference type="EC" id="1.1.1.35"/>
    </reaction>
</comment>
<dbReference type="GO" id="GO:0006635">
    <property type="term" value="P:fatty acid beta-oxidation"/>
    <property type="evidence" value="ECO:0007669"/>
    <property type="project" value="UniProtKB-UniPathway"/>
</dbReference>
<dbReference type="InterPro" id="IPR006176">
    <property type="entry name" value="3-OHacyl-CoA_DH_NAD-bd"/>
</dbReference>
<keyword evidence="5" id="KW-0276">Fatty acid metabolism</keyword>
<dbReference type="GO" id="GO:0016509">
    <property type="term" value="F:long-chain (3S)-3-hydroxyacyl-CoA dehydrogenase (NAD+) activity"/>
    <property type="evidence" value="ECO:0007669"/>
    <property type="project" value="TreeGrafter"/>
</dbReference>
<dbReference type="SUPFAM" id="SSF48179">
    <property type="entry name" value="6-phosphogluconate dehydrogenase C-terminal domain-like"/>
    <property type="match status" value="2"/>
</dbReference>
<organism evidence="15 16">
    <name type="scientific">Zhongshania marina</name>
    <dbReference type="NCBI Taxonomy" id="2304603"/>
    <lineage>
        <taxon>Bacteria</taxon>
        <taxon>Pseudomonadati</taxon>
        <taxon>Pseudomonadota</taxon>
        <taxon>Gammaproteobacteria</taxon>
        <taxon>Cellvibrionales</taxon>
        <taxon>Spongiibacteraceae</taxon>
        <taxon>Zhongshania</taxon>
    </lineage>
</organism>
<dbReference type="CDD" id="cd06558">
    <property type="entry name" value="crotonase-like"/>
    <property type="match status" value="1"/>
</dbReference>
<dbReference type="PANTHER" id="PTHR43612">
    <property type="entry name" value="TRIFUNCTIONAL ENZYME SUBUNIT ALPHA"/>
    <property type="match status" value="1"/>
</dbReference>
<dbReference type="RefSeq" id="WP_103685499.1">
    <property type="nucleotide sequence ID" value="NZ_PQGG01000036.1"/>
</dbReference>
<dbReference type="AlphaFoldDB" id="A0A2S4HCH8"/>
<comment type="pathway">
    <text evidence="1">Lipid metabolism; fatty acid beta-oxidation.</text>
</comment>
<dbReference type="SUPFAM" id="SSF52096">
    <property type="entry name" value="ClpP/crotonase"/>
    <property type="match status" value="1"/>
</dbReference>
<evidence type="ECO:0000256" key="4">
    <source>
        <dbReference type="ARBA" id="ARBA00012076"/>
    </source>
</evidence>
<evidence type="ECO:0000256" key="2">
    <source>
        <dbReference type="ARBA" id="ARBA00007005"/>
    </source>
</evidence>
<keyword evidence="7 15" id="KW-0560">Oxidoreductase</keyword>
<evidence type="ECO:0000256" key="12">
    <source>
        <dbReference type="ARBA" id="ARBA00049556"/>
    </source>
</evidence>
<evidence type="ECO:0000259" key="13">
    <source>
        <dbReference type="Pfam" id="PF00725"/>
    </source>
</evidence>
<dbReference type="UniPathway" id="UPA00659"/>
<dbReference type="Pfam" id="PF00725">
    <property type="entry name" value="3HCDH"/>
    <property type="match status" value="2"/>
</dbReference>
<dbReference type="Gene3D" id="3.90.226.10">
    <property type="entry name" value="2-enoyl-CoA Hydratase, Chain A, domain 1"/>
    <property type="match status" value="1"/>
</dbReference>
<sequence length="712" mass="76549">MSNSLYSGNFLRIDQLDNGIAELCLDNLNAPVNTLSVEFREELRDALATLPLDGINGLLLSSAKPGFLAGANIDELETLLAKTTAQQIEFCENTAAVLCQLEDLPFPSVCAVNGFALGGGLEVALCTDYRLATDSALLGFPEVGLGVLPGVGGTVKSPRLAGFETALEWLSSGRQYSGKHALSAGMVDDIADDNSLREKSLALLNEAISGKLDWQQRRRQRKGSVEINTEALENSFAKFKRSAKHYPAANTICELLQRCAPLDRDAALSEEAACFSQLAQSTTAKALVAVYQAQQSLKKKNKRYANKETIEKAGVLGAGIMGGGIAYTTALRGTPVIMKDIQQSAVELGLKEARKLLGKQVSQQRISQDKADTILSSILGQLDFADFDSLDIIAEAVVEKLEIKQAVLAETAKNSRADAVLASNTSSLRISDIAAGLDNPAQLVGMHFFNPVHMMPLVEVVKGPQSSDQAVAKTIAYALQMGKTPLLVKDCSGFLINRILGAYFAAFSLLIREGVDFQRIDNIMTAWGLPMGPAYLLDVAGLDTLDKAMRILGEAYPDVMAANFETAINTLAKEGRYGQKTGAGFYQYQADDKGRPQRSNDPKTTALLAANQIGSANTISDQDIEDRLVLAMLLEASRCLNEGICESAEDIDTGMRLGTGFPAHFCGPLWYADNKGLDWVMDGCERFASLGGMYAADSGLIERAKNKGSFYS</sequence>
<dbReference type="InterPro" id="IPR036291">
    <property type="entry name" value="NAD(P)-bd_dom_sf"/>
</dbReference>
<evidence type="ECO:0000256" key="7">
    <source>
        <dbReference type="ARBA" id="ARBA00023002"/>
    </source>
</evidence>
<dbReference type="GO" id="GO:0004300">
    <property type="term" value="F:enoyl-CoA hydratase activity"/>
    <property type="evidence" value="ECO:0007669"/>
    <property type="project" value="UniProtKB-EC"/>
</dbReference>
<keyword evidence="11" id="KW-0511">Multifunctional enzyme</keyword>
<dbReference type="OrthoDB" id="5389341at2"/>
<dbReference type="GO" id="GO:0070403">
    <property type="term" value="F:NAD+ binding"/>
    <property type="evidence" value="ECO:0007669"/>
    <property type="project" value="InterPro"/>
</dbReference>
<dbReference type="SUPFAM" id="SSF51735">
    <property type="entry name" value="NAD(P)-binding Rossmann-fold domains"/>
    <property type="match status" value="1"/>
</dbReference>
<evidence type="ECO:0000256" key="11">
    <source>
        <dbReference type="ARBA" id="ARBA00023268"/>
    </source>
</evidence>
<dbReference type="Gene3D" id="3.40.50.720">
    <property type="entry name" value="NAD(P)-binding Rossmann-like Domain"/>
    <property type="match status" value="1"/>
</dbReference>